<evidence type="ECO:0000256" key="1">
    <source>
        <dbReference type="SAM" id="MobiDB-lite"/>
    </source>
</evidence>
<dbReference type="Proteomes" id="UP001500893">
    <property type="component" value="Unassembled WGS sequence"/>
</dbReference>
<evidence type="ECO:0000313" key="3">
    <source>
        <dbReference type="Proteomes" id="UP001500893"/>
    </source>
</evidence>
<feature type="region of interest" description="Disordered" evidence="1">
    <location>
        <begin position="1"/>
        <end position="50"/>
    </location>
</feature>
<reference evidence="3" key="1">
    <citation type="journal article" date="2019" name="Int. J. Syst. Evol. Microbiol.">
        <title>The Global Catalogue of Microorganisms (GCM) 10K type strain sequencing project: providing services to taxonomists for standard genome sequencing and annotation.</title>
        <authorList>
            <consortium name="The Broad Institute Genomics Platform"/>
            <consortium name="The Broad Institute Genome Sequencing Center for Infectious Disease"/>
            <person name="Wu L."/>
            <person name="Ma J."/>
        </authorList>
    </citation>
    <scope>NUCLEOTIDE SEQUENCE [LARGE SCALE GENOMIC DNA]</scope>
    <source>
        <strain evidence="3">JCM 11574</strain>
    </source>
</reference>
<comment type="caution">
    <text evidence="2">The sequence shown here is derived from an EMBL/GenBank/DDBJ whole genome shotgun (WGS) entry which is preliminary data.</text>
</comment>
<evidence type="ECO:0000313" key="2">
    <source>
        <dbReference type="EMBL" id="GAA3131852.1"/>
    </source>
</evidence>
<gene>
    <name evidence="2" type="ORF">GCM10010521_17210</name>
</gene>
<proteinExistence type="predicted"/>
<protein>
    <submittedName>
        <fullName evidence="2">Uncharacterized protein</fullName>
    </submittedName>
</protein>
<dbReference type="EMBL" id="BAAAVM010000021">
    <property type="protein sequence ID" value="GAA3131852.1"/>
    <property type="molecule type" value="Genomic_DNA"/>
</dbReference>
<accession>A0ABP6N2R8</accession>
<feature type="compositionally biased region" description="Basic and acidic residues" evidence="1">
    <location>
        <begin position="24"/>
        <end position="36"/>
    </location>
</feature>
<sequence>MADRPRPGTGADRGRRQGPQAADHLVHRLRDERDHGGWPSRRGTLGGSRCSRRWVPRCCARSRTARSAAYRPEASQCERYAAVTQPEAPQRLGALTAAQAEAEFIQATDTDLSDPALPDLIAPATSRARWRTPVSLAALIS</sequence>
<keyword evidence="3" id="KW-1185">Reference proteome</keyword>
<organism evidence="2 3">
    <name type="scientific">Streptomyces rameus</name>
    <dbReference type="NCBI Taxonomy" id="68261"/>
    <lineage>
        <taxon>Bacteria</taxon>
        <taxon>Bacillati</taxon>
        <taxon>Actinomycetota</taxon>
        <taxon>Actinomycetes</taxon>
        <taxon>Kitasatosporales</taxon>
        <taxon>Streptomycetaceae</taxon>
        <taxon>Streptomyces</taxon>
    </lineage>
</organism>
<name>A0ABP6N2R8_9ACTN</name>